<dbReference type="SUPFAM" id="SSF53822">
    <property type="entry name" value="Periplasmic binding protein-like I"/>
    <property type="match status" value="1"/>
</dbReference>
<dbReference type="EMBL" id="BAPV01000057">
    <property type="protein sequence ID" value="GBQ92138.1"/>
    <property type="molecule type" value="Genomic_DNA"/>
</dbReference>
<evidence type="ECO:0000256" key="3">
    <source>
        <dbReference type="ARBA" id="ARBA00022970"/>
    </source>
</evidence>
<dbReference type="InterPro" id="IPR028082">
    <property type="entry name" value="Peripla_BP_I"/>
</dbReference>
<feature type="signal peptide" evidence="5">
    <location>
        <begin position="1"/>
        <end position="41"/>
    </location>
</feature>
<comment type="similarity">
    <text evidence="1">Belongs to the leucine-binding protein family.</text>
</comment>
<keyword evidence="2 5" id="KW-0732">Signal</keyword>
<feature type="domain" description="Leucine-binding protein" evidence="6">
    <location>
        <begin position="63"/>
        <end position="225"/>
    </location>
</feature>
<evidence type="ECO:0000256" key="2">
    <source>
        <dbReference type="ARBA" id="ARBA00022729"/>
    </source>
</evidence>
<feature type="compositionally biased region" description="Low complexity" evidence="4">
    <location>
        <begin position="289"/>
        <end position="305"/>
    </location>
</feature>
<dbReference type="PANTHER" id="PTHR30483">
    <property type="entry name" value="LEUCINE-SPECIFIC-BINDING PROTEIN"/>
    <property type="match status" value="1"/>
</dbReference>
<gene>
    <name evidence="7" type="ORF">AA0535_2463</name>
</gene>
<dbReference type="PANTHER" id="PTHR30483:SF6">
    <property type="entry name" value="PERIPLASMIC BINDING PROTEIN OF ABC TRANSPORTER FOR NATURAL AMINO ACIDS"/>
    <property type="match status" value="1"/>
</dbReference>
<evidence type="ECO:0000256" key="4">
    <source>
        <dbReference type="SAM" id="MobiDB-lite"/>
    </source>
</evidence>
<feature type="compositionally biased region" description="Low complexity" evidence="4">
    <location>
        <begin position="252"/>
        <end position="282"/>
    </location>
</feature>
<dbReference type="Pfam" id="PF13458">
    <property type="entry name" value="Peripla_BP_6"/>
    <property type="match status" value="1"/>
</dbReference>
<comment type="caution">
    <text evidence="7">The sequence shown here is derived from an EMBL/GenBank/DDBJ whole genome shotgun (WGS) entry which is preliminary data.</text>
</comment>
<accession>A0ABQ0Q5C8</accession>
<feature type="chain" id="PRO_5046461250" evidence="5">
    <location>
        <begin position="42"/>
        <end position="472"/>
    </location>
</feature>
<sequence>MVGRTFGPRQRVVSFTSLRSASACKVSALAGVALFALNACNGPETPPPVSPVGPSAQESATRKIGMLLPLSGRFGKLGQQMANAAHIAVPDGHGVMLDIHDTDAPGQTAEAAARAAIDQGDRVILGPLTAPQTASAAALTQAAGLPEFAYTSDQAQARPGVWVMGITVEQQVNRLVDAAMGEGRRNFAAFLPDNALGHALGDALAKACSTKGLNSPQVVFHTAANDSIIAGLKTLAAVQTRQDQAAQQAGSPSNAAQPTAAAEPDAINPLGSDASAAPKPASSQPPLPTGATAPALSGAGGAAPAPATPAAPVVLPPPPFDALLLGDTGLQLATVIEGLKQASVDPHQTRILGPALWSAFAGKLGALQGGWFAAPDPSSRTDFVQRYRSRYGYAPSVLANVAYDTATMAAVLSQQPDGFSQHSLLRPDGFAGSDGTFVLQGDGTVARGLAVFEILPGGGVKMASAAPRRLGR</sequence>
<feature type="region of interest" description="Disordered" evidence="4">
    <location>
        <begin position="243"/>
        <end position="310"/>
    </location>
</feature>
<keyword evidence="3" id="KW-0029">Amino-acid transport</keyword>
<keyword evidence="8" id="KW-1185">Reference proteome</keyword>
<protein>
    <submittedName>
        <fullName evidence="7">Amino acid ABC transporter substrate-binding protein</fullName>
    </submittedName>
</protein>
<dbReference type="RefSeq" id="WP_264816797.1">
    <property type="nucleotide sequence ID" value="NZ_BAPV01000057.1"/>
</dbReference>
<dbReference type="Gene3D" id="3.40.50.2300">
    <property type="match status" value="3"/>
</dbReference>
<evidence type="ECO:0000259" key="6">
    <source>
        <dbReference type="Pfam" id="PF13458"/>
    </source>
</evidence>
<evidence type="ECO:0000313" key="7">
    <source>
        <dbReference type="EMBL" id="GBQ92138.1"/>
    </source>
</evidence>
<dbReference type="Proteomes" id="UP001062776">
    <property type="component" value="Unassembled WGS sequence"/>
</dbReference>
<dbReference type="InterPro" id="IPR028081">
    <property type="entry name" value="Leu-bd"/>
</dbReference>
<keyword evidence="3" id="KW-0813">Transport</keyword>
<name>A0ABQ0Q5C8_9PROT</name>
<evidence type="ECO:0000256" key="5">
    <source>
        <dbReference type="SAM" id="SignalP"/>
    </source>
</evidence>
<dbReference type="InterPro" id="IPR051010">
    <property type="entry name" value="BCAA_transport"/>
</dbReference>
<dbReference type="CDD" id="cd06339">
    <property type="entry name" value="PBP1_YraM_LppC_lipoprotein-like"/>
    <property type="match status" value="1"/>
</dbReference>
<evidence type="ECO:0000313" key="8">
    <source>
        <dbReference type="Proteomes" id="UP001062776"/>
    </source>
</evidence>
<evidence type="ECO:0000256" key="1">
    <source>
        <dbReference type="ARBA" id="ARBA00010062"/>
    </source>
</evidence>
<organism evidence="7 8">
    <name type="scientific">Asaia krungthepensis NRIC 0535</name>
    <dbReference type="NCBI Taxonomy" id="1307925"/>
    <lineage>
        <taxon>Bacteria</taxon>
        <taxon>Pseudomonadati</taxon>
        <taxon>Pseudomonadota</taxon>
        <taxon>Alphaproteobacteria</taxon>
        <taxon>Acetobacterales</taxon>
        <taxon>Acetobacteraceae</taxon>
        <taxon>Asaia</taxon>
    </lineage>
</organism>
<proteinExistence type="inferred from homology"/>
<reference evidence="7" key="1">
    <citation type="submission" date="2013-04" db="EMBL/GenBank/DDBJ databases">
        <title>The genome sequencing project of 58 acetic acid bacteria.</title>
        <authorList>
            <person name="Okamoto-Kainuma A."/>
            <person name="Ishikawa M."/>
            <person name="Umino S."/>
            <person name="Koizumi Y."/>
            <person name="Shiwa Y."/>
            <person name="Yoshikawa H."/>
            <person name="Matsutani M."/>
            <person name="Matsushita K."/>
        </authorList>
    </citation>
    <scope>NUCLEOTIDE SEQUENCE</scope>
    <source>
        <strain evidence="7">NRIC 0535</strain>
    </source>
</reference>